<accession>A0A1V2UBJ4</accession>
<sequence length="101" mass="11612">MTDTNKKRPTGLIKNTKITPNQSADNVQIIKKETKKTKNPVVKNQDANIKVSRQTKDQIDILMKLTDNKFSYEMIEAMIDHYVETSLDADKKRAFKTLSNL</sequence>
<dbReference type="Proteomes" id="UP000189299">
    <property type="component" value="Unassembled WGS sequence"/>
</dbReference>
<name>A0A1V2UBJ4_ENTMU</name>
<proteinExistence type="predicted"/>
<dbReference type="EMBL" id="MSTR01000021">
    <property type="protein sequence ID" value="ONN40470.1"/>
    <property type="molecule type" value="Genomic_DNA"/>
</dbReference>
<protein>
    <submittedName>
        <fullName evidence="1">Uncharacterized protein</fullName>
    </submittedName>
</protein>
<dbReference type="AlphaFoldDB" id="A0A1V2UBJ4"/>
<dbReference type="OrthoDB" id="9876396at2"/>
<evidence type="ECO:0000313" key="2">
    <source>
        <dbReference type="Proteomes" id="UP000189299"/>
    </source>
</evidence>
<dbReference type="RefSeq" id="WP_023520775.1">
    <property type="nucleotide sequence ID" value="NZ_CABMMO010000021.1"/>
</dbReference>
<gene>
    <name evidence="1" type="ORF">BTN92_15195</name>
</gene>
<reference evidence="1 2" key="1">
    <citation type="submission" date="2016-12" db="EMBL/GenBank/DDBJ databases">
        <authorList>
            <person name="Song W.-J."/>
            <person name="Kurnit D.M."/>
        </authorList>
    </citation>
    <scope>NUCLEOTIDE SEQUENCE [LARGE SCALE GENOMIC DNA]</scope>
    <source>
        <strain evidence="1 2">CGB1038-1_S1</strain>
    </source>
</reference>
<evidence type="ECO:0000313" key="1">
    <source>
        <dbReference type="EMBL" id="ONN40470.1"/>
    </source>
</evidence>
<organism evidence="1 2">
    <name type="scientific">Enterococcus mundtii</name>
    <dbReference type="NCBI Taxonomy" id="53346"/>
    <lineage>
        <taxon>Bacteria</taxon>
        <taxon>Bacillati</taxon>
        <taxon>Bacillota</taxon>
        <taxon>Bacilli</taxon>
        <taxon>Lactobacillales</taxon>
        <taxon>Enterococcaceae</taxon>
        <taxon>Enterococcus</taxon>
    </lineage>
</organism>
<comment type="caution">
    <text evidence="1">The sequence shown here is derived from an EMBL/GenBank/DDBJ whole genome shotgun (WGS) entry which is preliminary data.</text>
</comment>